<comment type="subcellular location">
    <subcellularLocation>
        <location evidence="1">Cytoplasm</location>
        <location evidence="1">Cytoskeleton</location>
    </subcellularLocation>
</comment>
<evidence type="ECO:0000313" key="7">
    <source>
        <dbReference type="Proteomes" id="UP000663889"/>
    </source>
</evidence>
<dbReference type="InterPro" id="IPR036743">
    <property type="entry name" value="ARPC5_sf"/>
</dbReference>
<organism evidence="6 7">
    <name type="scientific">Rotaria sordida</name>
    <dbReference type="NCBI Taxonomy" id="392033"/>
    <lineage>
        <taxon>Eukaryota</taxon>
        <taxon>Metazoa</taxon>
        <taxon>Spiralia</taxon>
        <taxon>Gnathifera</taxon>
        <taxon>Rotifera</taxon>
        <taxon>Eurotatoria</taxon>
        <taxon>Bdelloidea</taxon>
        <taxon>Philodinida</taxon>
        <taxon>Philodinidae</taxon>
        <taxon>Rotaria</taxon>
    </lineage>
</organism>
<comment type="caution">
    <text evidence="6">The sequence shown here is derived from an EMBL/GenBank/DDBJ whole genome shotgun (WGS) entry which is preliminary data.</text>
</comment>
<comment type="similarity">
    <text evidence="2 5">Belongs to the ARPC5 family.</text>
</comment>
<dbReference type="Pfam" id="PF04699">
    <property type="entry name" value="P16-Arc"/>
    <property type="match status" value="1"/>
</dbReference>
<dbReference type="GO" id="GO:0005885">
    <property type="term" value="C:Arp2/3 protein complex"/>
    <property type="evidence" value="ECO:0007669"/>
    <property type="project" value="InterPro"/>
</dbReference>
<evidence type="ECO:0000256" key="1">
    <source>
        <dbReference type="ARBA" id="ARBA00004245"/>
    </source>
</evidence>
<evidence type="ECO:0000256" key="3">
    <source>
        <dbReference type="ARBA" id="ARBA00022490"/>
    </source>
</evidence>
<dbReference type="EMBL" id="CAJNOU010000697">
    <property type="protein sequence ID" value="CAF1067882.1"/>
    <property type="molecule type" value="Genomic_DNA"/>
</dbReference>
<dbReference type="Proteomes" id="UP000663889">
    <property type="component" value="Unassembled WGS sequence"/>
</dbReference>
<dbReference type="SUPFAM" id="SSF69103">
    <property type="entry name" value="Arp2/3 complex 16 kDa subunit ARPC5"/>
    <property type="match status" value="1"/>
</dbReference>
<comment type="function">
    <text evidence="5">Functions as component of the Arp2/3 complex which is involved in regulation of actin polymerization and together with an activating nucleation-promoting factor (NPF) mediates the formation of branched actin networks. Arp2/3 complex plays a critical role in the control of cell morphogenesis via the modulation of cell polarity development.</text>
</comment>
<reference evidence="6" key="1">
    <citation type="submission" date="2021-02" db="EMBL/GenBank/DDBJ databases">
        <authorList>
            <person name="Nowell W R."/>
        </authorList>
    </citation>
    <scope>NUCLEOTIDE SEQUENCE</scope>
</reference>
<dbReference type="Gene3D" id="1.25.40.190">
    <property type="entry name" value="Actin-related protein 2/3 complex subunit 5"/>
    <property type="match status" value="1"/>
</dbReference>
<protein>
    <recommendedName>
        <fullName evidence="5">Actin-related protein 2/3 complex subunit 5</fullName>
    </recommendedName>
</protein>
<dbReference type="GO" id="GO:0034314">
    <property type="term" value="P:Arp2/3 complex-mediated actin nucleation"/>
    <property type="evidence" value="ECO:0007669"/>
    <property type="project" value="InterPro"/>
</dbReference>
<dbReference type="AlphaFoldDB" id="A0A814LSY0"/>
<dbReference type="InterPro" id="IPR006789">
    <property type="entry name" value="ARPC5"/>
</dbReference>
<sequence length="174" mass="20022">MITQKFVNKVTLEFGRLIEYDHLWEDNPAIKEAMPHLRISKPEIKKKKKDDDLSTNVVEPDENEWKRLIDDMKYVRALEYVLQNAPVRAKDPDKKKKAASMALSTMMKIKTSEISDAVNSIPVPLRDTLMKYVYKGFENPKDYSSSALLTWHEKVLAATGLGSIVRVLTDRRTV</sequence>
<gene>
    <name evidence="6" type="ORF">SEV965_LOCUS14198</name>
</gene>
<dbReference type="PANTHER" id="PTHR12644">
    <property type="entry name" value="ARP2/3 COMPLEX 16 KD SUBUNIT P16-ARC"/>
    <property type="match status" value="1"/>
</dbReference>
<evidence type="ECO:0000256" key="2">
    <source>
        <dbReference type="ARBA" id="ARBA00006084"/>
    </source>
</evidence>
<evidence type="ECO:0000256" key="4">
    <source>
        <dbReference type="ARBA" id="ARBA00023212"/>
    </source>
</evidence>
<evidence type="ECO:0000313" key="6">
    <source>
        <dbReference type="EMBL" id="CAF1067882.1"/>
    </source>
</evidence>
<name>A0A814LSY0_9BILA</name>
<keyword evidence="4 5" id="KW-0206">Cytoskeleton</keyword>
<evidence type="ECO:0000256" key="5">
    <source>
        <dbReference type="RuleBase" id="RU004301"/>
    </source>
</evidence>
<keyword evidence="3" id="KW-0963">Cytoplasm</keyword>
<dbReference type="GO" id="GO:0030833">
    <property type="term" value="P:regulation of actin filament polymerization"/>
    <property type="evidence" value="ECO:0007669"/>
    <property type="project" value="InterPro"/>
</dbReference>
<accession>A0A814LSY0</accession>
<proteinExistence type="inferred from homology"/>